<gene>
    <name evidence="2" type="ORF">AMECASPLE_038726</name>
</gene>
<organism evidence="2 3">
    <name type="scientific">Ameca splendens</name>
    <dbReference type="NCBI Taxonomy" id="208324"/>
    <lineage>
        <taxon>Eukaryota</taxon>
        <taxon>Metazoa</taxon>
        <taxon>Chordata</taxon>
        <taxon>Craniata</taxon>
        <taxon>Vertebrata</taxon>
        <taxon>Euteleostomi</taxon>
        <taxon>Actinopterygii</taxon>
        <taxon>Neopterygii</taxon>
        <taxon>Teleostei</taxon>
        <taxon>Neoteleostei</taxon>
        <taxon>Acanthomorphata</taxon>
        <taxon>Ovalentaria</taxon>
        <taxon>Atherinomorphae</taxon>
        <taxon>Cyprinodontiformes</taxon>
        <taxon>Goodeidae</taxon>
        <taxon>Ameca</taxon>
    </lineage>
</organism>
<comment type="caution">
    <text evidence="2">The sequence shown here is derived from an EMBL/GenBank/DDBJ whole genome shotgun (WGS) entry which is preliminary data.</text>
</comment>
<evidence type="ECO:0000313" key="3">
    <source>
        <dbReference type="Proteomes" id="UP001469553"/>
    </source>
</evidence>
<evidence type="ECO:0000313" key="2">
    <source>
        <dbReference type="EMBL" id="MEQ2286103.1"/>
    </source>
</evidence>
<name>A0ABV0XX53_9TELE</name>
<feature type="compositionally biased region" description="Basic and acidic residues" evidence="1">
    <location>
        <begin position="66"/>
        <end position="78"/>
    </location>
</feature>
<feature type="region of interest" description="Disordered" evidence="1">
    <location>
        <begin position="66"/>
        <end position="103"/>
    </location>
</feature>
<reference evidence="2 3" key="1">
    <citation type="submission" date="2021-06" db="EMBL/GenBank/DDBJ databases">
        <authorList>
            <person name="Palmer J.M."/>
        </authorList>
    </citation>
    <scope>NUCLEOTIDE SEQUENCE [LARGE SCALE GENOMIC DNA]</scope>
    <source>
        <strain evidence="2 3">AS_MEX2019</strain>
        <tissue evidence="2">Muscle</tissue>
    </source>
</reference>
<proteinExistence type="predicted"/>
<evidence type="ECO:0000256" key="1">
    <source>
        <dbReference type="SAM" id="MobiDB-lite"/>
    </source>
</evidence>
<keyword evidence="3" id="KW-1185">Reference proteome</keyword>
<sequence>MAFSGLEWDPLECPLVGLPAGHTTIFQTGSDNPDPWHCQVNSLWSESTATGCSTLSMTWGSRTCRLKQEEEEKEENQGRRQWRKIGKDTDGSERVKKVSQTSS</sequence>
<feature type="compositionally biased region" description="Basic and acidic residues" evidence="1">
    <location>
        <begin position="85"/>
        <end position="96"/>
    </location>
</feature>
<accession>A0ABV0XX53</accession>
<protein>
    <submittedName>
        <fullName evidence="2">Uncharacterized protein</fullName>
    </submittedName>
</protein>
<dbReference type="Proteomes" id="UP001469553">
    <property type="component" value="Unassembled WGS sequence"/>
</dbReference>
<dbReference type="EMBL" id="JAHRIP010016758">
    <property type="protein sequence ID" value="MEQ2286103.1"/>
    <property type="molecule type" value="Genomic_DNA"/>
</dbReference>